<dbReference type="PANTHER" id="PTHR42914">
    <property type="entry name" value="7-CYANO-7-DEAZAGUANINE SYNTHASE"/>
    <property type="match status" value="1"/>
</dbReference>
<evidence type="ECO:0000313" key="11">
    <source>
        <dbReference type="Proteomes" id="UP000750711"/>
    </source>
</evidence>
<evidence type="ECO:0000313" key="10">
    <source>
        <dbReference type="EMBL" id="KAH0533925.1"/>
    </source>
</evidence>
<proteinExistence type="inferred from homology"/>
<name>A0A9P8L015_9PEZI</name>
<evidence type="ECO:0000256" key="3">
    <source>
        <dbReference type="ARBA" id="ARBA00022723"/>
    </source>
</evidence>
<dbReference type="Proteomes" id="UP000750711">
    <property type="component" value="Unassembled WGS sequence"/>
</dbReference>
<dbReference type="GO" id="GO:0046872">
    <property type="term" value="F:metal ion binding"/>
    <property type="evidence" value="ECO:0007669"/>
    <property type="project" value="UniProtKB-KW"/>
</dbReference>
<sequence length="151" mass="16600">MLSALTAHAQKWVNAEIDLLVSDGYGLGEDGLRPDKQKATDLMEGAAGIYFGAHSEDAAGWAYPDCTPEFIGAMANAIYIGSYRTIRLYTPLQWLMKKDIVELGFDLGVPFEDTWSCYKGEALQCGVCPTCRSRREAFEAIGEEDPTEYAA</sequence>
<dbReference type="GO" id="GO:0016874">
    <property type="term" value="F:ligase activity"/>
    <property type="evidence" value="ECO:0007669"/>
    <property type="project" value="UniProtKB-KW"/>
</dbReference>
<comment type="catalytic activity">
    <reaction evidence="9">
        <text>7-carboxy-7-carbaguanine + NH4(+) + 2 ATP = 7-cyano-7-carbaguanine + 2 AMP + 2 diphosphate + 2 H(+)</text>
        <dbReference type="Rhea" id="RHEA:27982"/>
        <dbReference type="ChEBI" id="CHEBI:15378"/>
        <dbReference type="ChEBI" id="CHEBI:28938"/>
        <dbReference type="ChEBI" id="CHEBI:30616"/>
        <dbReference type="ChEBI" id="CHEBI:33019"/>
        <dbReference type="ChEBI" id="CHEBI:45075"/>
        <dbReference type="ChEBI" id="CHEBI:61036"/>
        <dbReference type="ChEBI" id="CHEBI:456215"/>
        <dbReference type="EC" id="6.3.4.20"/>
    </reaction>
</comment>
<evidence type="ECO:0000256" key="2">
    <source>
        <dbReference type="ARBA" id="ARBA00022598"/>
    </source>
</evidence>
<keyword evidence="4" id="KW-0547">Nucleotide-binding</keyword>
<dbReference type="AlphaFoldDB" id="A0A9P8L015"/>
<keyword evidence="3" id="KW-0479">Metal-binding</keyword>
<comment type="caution">
    <text evidence="10">The sequence shown here is derived from an EMBL/GenBank/DDBJ whole genome shotgun (WGS) entry which is preliminary data.</text>
</comment>
<accession>A0A9P8L015</accession>
<dbReference type="Gene3D" id="3.40.50.620">
    <property type="entry name" value="HUPs"/>
    <property type="match status" value="1"/>
</dbReference>
<dbReference type="SUPFAM" id="SSF52402">
    <property type="entry name" value="Adenine nucleotide alpha hydrolases-like"/>
    <property type="match status" value="1"/>
</dbReference>
<keyword evidence="2" id="KW-0436">Ligase</keyword>
<gene>
    <name evidence="10" type="ORF">GP486_008951</name>
</gene>
<evidence type="ECO:0000256" key="8">
    <source>
        <dbReference type="ARBA" id="ARBA00039149"/>
    </source>
</evidence>
<evidence type="ECO:0000256" key="5">
    <source>
        <dbReference type="ARBA" id="ARBA00022833"/>
    </source>
</evidence>
<dbReference type="EC" id="6.3.4.20" evidence="8"/>
<comment type="pathway">
    <text evidence="1">Purine metabolism; 7-cyano-7-deazaguanine biosynthesis.</text>
</comment>
<evidence type="ECO:0000256" key="1">
    <source>
        <dbReference type="ARBA" id="ARBA00005061"/>
    </source>
</evidence>
<keyword evidence="11" id="KW-1185">Reference proteome</keyword>
<evidence type="ECO:0000256" key="6">
    <source>
        <dbReference type="ARBA" id="ARBA00022840"/>
    </source>
</evidence>
<dbReference type="Pfam" id="PF06508">
    <property type="entry name" value="QueC"/>
    <property type="match status" value="1"/>
</dbReference>
<evidence type="ECO:0000256" key="7">
    <source>
        <dbReference type="ARBA" id="ARBA00037993"/>
    </source>
</evidence>
<reference evidence="10" key="1">
    <citation type="submission" date="2021-03" db="EMBL/GenBank/DDBJ databases">
        <title>Comparative genomics and phylogenomic investigation of the class Geoglossomycetes provide insights into ecological specialization and systematics.</title>
        <authorList>
            <person name="Melie T."/>
            <person name="Pirro S."/>
            <person name="Miller A.N."/>
            <person name="Quandt A."/>
        </authorList>
    </citation>
    <scope>NUCLEOTIDE SEQUENCE</scope>
    <source>
        <strain evidence="10">CAQ_001_2017</strain>
    </source>
</reference>
<organism evidence="10 11">
    <name type="scientific">Trichoglossum hirsutum</name>
    <dbReference type="NCBI Taxonomy" id="265104"/>
    <lineage>
        <taxon>Eukaryota</taxon>
        <taxon>Fungi</taxon>
        <taxon>Dikarya</taxon>
        <taxon>Ascomycota</taxon>
        <taxon>Pezizomycotina</taxon>
        <taxon>Geoglossomycetes</taxon>
        <taxon>Geoglossales</taxon>
        <taxon>Geoglossaceae</taxon>
        <taxon>Trichoglossum</taxon>
    </lineage>
</organism>
<comment type="similarity">
    <text evidence="7">Belongs to the QueC family.</text>
</comment>
<protein>
    <recommendedName>
        <fullName evidence="8">7-cyano-7-deazaguanine synthase</fullName>
        <ecNumber evidence="8">6.3.4.20</ecNumber>
    </recommendedName>
</protein>
<evidence type="ECO:0000256" key="9">
    <source>
        <dbReference type="ARBA" id="ARBA00047890"/>
    </source>
</evidence>
<dbReference type="EMBL" id="JAGHQM010004597">
    <property type="protein sequence ID" value="KAH0533925.1"/>
    <property type="molecule type" value="Genomic_DNA"/>
</dbReference>
<evidence type="ECO:0000256" key="4">
    <source>
        <dbReference type="ARBA" id="ARBA00022741"/>
    </source>
</evidence>
<dbReference type="InterPro" id="IPR018317">
    <property type="entry name" value="QueC"/>
</dbReference>
<keyword evidence="5" id="KW-0862">Zinc</keyword>
<dbReference type="PANTHER" id="PTHR42914:SF1">
    <property type="entry name" value="7-CYANO-7-DEAZAGUANINE SYNTHASE"/>
    <property type="match status" value="1"/>
</dbReference>
<keyword evidence="6" id="KW-0067">ATP-binding</keyword>
<dbReference type="InterPro" id="IPR014729">
    <property type="entry name" value="Rossmann-like_a/b/a_fold"/>
</dbReference>
<dbReference type="GO" id="GO:0005524">
    <property type="term" value="F:ATP binding"/>
    <property type="evidence" value="ECO:0007669"/>
    <property type="project" value="UniProtKB-KW"/>
</dbReference>